<accession>A0A4D6EI67</accession>
<sequence length="483" mass="51367">MRNSFKHTSQCRKKGMSRSKRARHSFEMDDEVRPEPATVDPFSPPLLVDRLRAACSGNAGDGAFLQTLAEGAYMTASDPAVFCASLAAIYEPLWTGLAPIHATFPVLYNLLGRPPTPASITDAVTVLAPDLVADAAVDPVAAVWRVAAQVDARRWADVTTEEWRSRVGPGAFEGAHEVRAATASYETRQPTMADLVRSTSVNEDDLDGRRYYVAATRDARGDAPIIALLLADGVPLASIACRRPPDARGAIECAVDIVRNEQGIPADATPYMRGLLNDDQAVGVLLQNMALPAAFGGLYGPGGAILRDLWDISPVARPALLDASGPGARWLVAELDEPQLVAALEGERNIEHVGSRLAPLARETPTLTMQTARTLSRGPASTVLLADMLVPDEVKALIAAQRVSRICGRVLEPGDMPYLIDAADALGVPGEITLELLGPYGLCRHAADAAVPVLERHHARAAADWGSAPAVPLPRTDALTTAF</sequence>
<organism evidence="3 4">
    <name type="scientific">Pandoravirus celtis</name>
    <dbReference type="NCBI Taxonomy" id="2568002"/>
    <lineage>
        <taxon>Viruses</taxon>
        <taxon>Pandoravirus</taxon>
    </lineage>
</organism>
<evidence type="ECO:0000313" key="4">
    <source>
        <dbReference type="Proteomes" id="UP001237152"/>
    </source>
</evidence>
<gene>
    <name evidence="3" type="ORF">pclt_cds_924</name>
</gene>
<proteinExistence type="predicted"/>
<feature type="compositionally biased region" description="Basic residues" evidence="1">
    <location>
        <begin position="9"/>
        <end position="23"/>
    </location>
</feature>
<feature type="compositionally biased region" description="Basic and acidic residues" evidence="1">
    <location>
        <begin position="24"/>
        <end position="34"/>
    </location>
</feature>
<reference evidence="3" key="1">
    <citation type="journal article" date="2019" name="Front. Microbiol.">
        <title>Pandoravirus Celtis Illustrates the Microevolution Processes at Work in the Giant Pandoraviridae Genomes.</title>
        <authorList>
            <person name="Legendre M."/>
            <person name="Alempic J.M."/>
            <person name="Philippe N."/>
            <person name="Lartigue A."/>
            <person name="Jeudy S."/>
            <person name="Poirot O."/>
            <person name="Ta N.T."/>
            <person name="Nin S."/>
            <person name="Coute Y."/>
            <person name="Abergel C."/>
            <person name="Claverie J.M."/>
        </authorList>
    </citation>
    <scope>NUCLEOTIDE SEQUENCE</scope>
</reference>
<dbReference type="EMBL" id="MK174290">
    <property type="protein sequence ID" value="QBZ81510.1"/>
    <property type="molecule type" value="Genomic_DNA"/>
</dbReference>
<dbReference type="Proteomes" id="UP001237152">
    <property type="component" value="Segment"/>
</dbReference>
<evidence type="ECO:0000259" key="2">
    <source>
        <dbReference type="Pfam" id="PF19166"/>
    </source>
</evidence>
<evidence type="ECO:0000256" key="1">
    <source>
        <dbReference type="SAM" id="MobiDB-lite"/>
    </source>
</evidence>
<name>A0A4D6EI67_9VIRU</name>
<feature type="domain" description="DUF5848" evidence="2">
    <location>
        <begin position="63"/>
        <end position="123"/>
    </location>
</feature>
<protein>
    <recommendedName>
        <fullName evidence="2">DUF5848 domain-containing protein</fullName>
    </recommendedName>
</protein>
<dbReference type="Pfam" id="PF19166">
    <property type="entry name" value="DUF5848"/>
    <property type="match status" value="1"/>
</dbReference>
<dbReference type="InterPro" id="IPR043884">
    <property type="entry name" value="DUF5848"/>
</dbReference>
<evidence type="ECO:0000313" key="3">
    <source>
        <dbReference type="EMBL" id="QBZ81510.1"/>
    </source>
</evidence>
<feature type="region of interest" description="Disordered" evidence="1">
    <location>
        <begin position="1"/>
        <end position="38"/>
    </location>
</feature>